<feature type="domain" description="DUF6377" evidence="3">
    <location>
        <begin position="253"/>
        <end position="499"/>
    </location>
</feature>
<keyword evidence="1" id="KW-0812">Transmembrane</keyword>
<keyword evidence="5" id="KW-1185">Reference proteome</keyword>
<keyword evidence="1" id="KW-0472">Membrane</keyword>
<dbReference type="InterPro" id="IPR011990">
    <property type="entry name" value="TPR-like_helical_dom_sf"/>
</dbReference>
<evidence type="ECO:0000256" key="1">
    <source>
        <dbReference type="SAM" id="Phobius"/>
    </source>
</evidence>
<gene>
    <name evidence="4" type="ORF">SAMN05660236_5777</name>
</gene>
<protein>
    <recommendedName>
        <fullName evidence="3">DUF6377 domain-containing protein</fullName>
    </recommendedName>
</protein>
<feature type="chain" id="PRO_5012165460" description="DUF6377 domain-containing protein" evidence="2">
    <location>
        <begin position="19"/>
        <end position="537"/>
    </location>
</feature>
<organism evidence="4 5">
    <name type="scientific">Ohtaekwangia koreensis</name>
    <dbReference type="NCBI Taxonomy" id="688867"/>
    <lineage>
        <taxon>Bacteria</taxon>
        <taxon>Pseudomonadati</taxon>
        <taxon>Bacteroidota</taxon>
        <taxon>Cytophagia</taxon>
        <taxon>Cytophagales</taxon>
        <taxon>Fulvivirgaceae</taxon>
        <taxon>Ohtaekwangia</taxon>
    </lineage>
</organism>
<evidence type="ECO:0000259" key="3">
    <source>
        <dbReference type="Pfam" id="PF19904"/>
    </source>
</evidence>
<dbReference type="AlphaFoldDB" id="A0A1T5MML6"/>
<keyword evidence="2" id="KW-0732">Signal</keyword>
<evidence type="ECO:0000256" key="2">
    <source>
        <dbReference type="SAM" id="SignalP"/>
    </source>
</evidence>
<dbReference type="Gene3D" id="1.25.40.10">
    <property type="entry name" value="Tetratricopeptide repeat domain"/>
    <property type="match status" value="1"/>
</dbReference>
<dbReference type="OrthoDB" id="1044679at2"/>
<evidence type="ECO:0000313" key="4">
    <source>
        <dbReference type="EMBL" id="SKC89158.1"/>
    </source>
</evidence>
<evidence type="ECO:0000313" key="5">
    <source>
        <dbReference type="Proteomes" id="UP000190961"/>
    </source>
</evidence>
<keyword evidence="1" id="KW-1133">Transmembrane helix</keyword>
<sequence>MRLAFVGVFLLSAVFVFADSHTDKLLRELDDIIERRDSYVREKNIRIDRLKAVLKQARASERYDLYLGLYEEYKTFIYDSAFTYGRKLQDEAYQSKDPSKIASAKVKLGFILLSSGMFNEALDTLHSIQVKNLSDSMKIEFYAAIARTYYDLVDFNRDQYFTERYTILGNQYVDSALLLCKKTSTNYFALQAMKHVRMKDFETATKDLAFVLSRSNLTDRELAIAASTLGFIYLNIGREDDAIDMLIEASKADNRSSTKETLAILNLAELLYKKGDVVHAYEYVKVALDDANFYGARHRKIQIAAIFPIIEGNKLNTAERQRKLLFAYAIVITILSAITITSAVIIYRQFKKLKEADENIKKANTNLQGANVLLQQVNDHLMEANKIKEEYIGYYFNINSEYLVKIQAFKQAVENKLMTKKYDDIRYVVNNINLKKEREDLYISFDKVFLKLFPDFVTTFNSYFKEEDRIVLKEGQLLNTELRIFALIRMGIHDSEKIAKILDYSIHTIYNYKARIKSKSILPNDEFESKIMEVRAL</sequence>
<dbReference type="SUPFAM" id="SSF48452">
    <property type="entry name" value="TPR-like"/>
    <property type="match status" value="1"/>
</dbReference>
<dbReference type="Pfam" id="PF19904">
    <property type="entry name" value="DUF6377"/>
    <property type="match status" value="1"/>
</dbReference>
<dbReference type="STRING" id="688867.SAMN05660236_5777"/>
<reference evidence="4 5" key="1">
    <citation type="submission" date="2017-02" db="EMBL/GenBank/DDBJ databases">
        <authorList>
            <person name="Peterson S.W."/>
        </authorList>
    </citation>
    <scope>NUCLEOTIDE SEQUENCE [LARGE SCALE GENOMIC DNA]</scope>
    <source>
        <strain evidence="4 5">DSM 25262</strain>
    </source>
</reference>
<proteinExistence type="predicted"/>
<accession>A0A1T5MML6</accession>
<dbReference type="InterPro" id="IPR045957">
    <property type="entry name" value="DUF6377"/>
</dbReference>
<feature type="transmembrane region" description="Helical" evidence="1">
    <location>
        <begin position="325"/>
        <end position="347"/>
    </location>
</feature>
<dbReference type="RefSeq" id="WP_079690276.1">
    <property type="nucleotide sequence ID" value="NZ_FUZU01000005.1"/>
</dbReference>
<dbReference type="Proteomes" id="UP000190961">
    <property type="component" value="Unassembled WGS sequence"/>
</dbReference>
<name>A0A1T5MML6_9BACT</name>
<feature type="signal peptide" evidence="2">
    <location>
        <begin position="1"/>
        <end position="18"/>
    </location>
</feature>
<dbReference type="EMBL" id="FUZU01000005">
    <property type="protein sequence ID" value="SKC89158.1"/>
    <property type="molecule type" value="Genomic_DNA"/>
</dbReference>